<accession>A0ACC2MLT7</accession>
<name>A0ACC2MLT7_PERAE</name>
<reference evidence="1 2" key="1">
    <citation type="journal article" date="2022" name="Hortic Res">
        <title>A haplotype resolved chromosomal level avocado genome allows analysis of novel avocado genes.</title>
        <authorList>
            <person name="Nath O."/>
            <person name="Fletcher S.J."/>
            <person name="Hayward A."/>
            <person name="Shaw L.M."/>
            <person name="Masouleh A.K."/>
            <person name="Furtado A."/>
            <person name="Henry R.J."/>
            <person name="Mitter N."/>
        </authorList>
    </citation>
    <scope>NUCLEOTIDE SEQUENCE [LARGE SCALE GENOMIC DNA]</scope>
    <source>
        <strain evidence="2">cv. Hass</strain>
    </source>
</reference>
<evidence type="ECO:0000313" key="2">
    <source>
        <dbReference type="Proteomes" id="UP001234297"/>
    </source>
</evidence>
<keyword evidence="2" id="KW-1185">Reference proteome</keyword>
<dbReference type="EMBL" id="CM056810">
    <property type="protein sequence ID" value="KAJ8646355.1"/>
    <property type="molecule type" value="Genomic_DNA"/>
</dbReference>
<gene>
    <name evidence="1" type="ORF">MRB53_008103</name>
</gene>
<organism evidence="1 2">
    <name type="scientific">Persea americana</name>
    <name type="common">Avocado</name>
    <dbReference type="NCBI Taxonomy" id="3435"/>
    <lineage>
        <taxon>Eukaryota</taxon>
        <taxon>Viridiplantae</taxon>
        <taxon>Streptophyta</taxon>
        <taxon>Embryophyta</taxon>
        <taxon>Tracheophyta</taxon>
        <taxon>Spermatophyta</taxon>
        <taxon>Magnoliopsida</taxon>
        <taxon>Magnoliidae</taxon>
        <taxon>Laurales</taxon>
        <taxon>Lauraceae</taxon>
        <taxon>Persea</taxon>
    </lineage>
</organism>
<sequence length="219" mass="25065">MGEVKVLGAFISCFAYRVEWALLHKGIKYEYIEEDLQNKSPLLLECNPVHKKVPVILHGEGTIAESHIILEYIDETWKENALLPEDPFERAKTRFWSKFADEKCLCSARTACVSEGKEQEKAVEESLEALKILEEELKGKKFFGGESVGFVDLVVGWIPHWMPVFEEVGGFKLLDADAFPSLHAWGERFLNVPFIKEKLPPSDRLRAIFTSIRKGWPKK</sequence>
<proteinExistence type="predicted"/>
<evidence type="ECO:0000313" key="1">
    <source>
        <dbReference type="EMBL" id="KAJ8646355.1"/>
    </source>
</evidence>
<comment type="caution">
    <text evidence="1">The sequence shown here is derived from an EMBL/GenBank/DDBJ whole genome shotgun (WGS) entry which is preliminary data.</text>
</comment>
<protein>
    <submittedName>
        <fullName evidence="1">Uncharacterized protein</fullName>
    </submittedName>
</protein>
<dbReference type="Proteomes" id="UP001234297">
    <property type="component" value="Chromosome 2"/>
</dbReference>